<sequence length="158" mass="17548">MTRTLPALDIPGAHLIAASAADCNAMAELARRAHSLPWSEKQYRDSLDAGHRCWLLLSPQSEPIACCVISTLFDEAEILDVAVSPDWRRRGIAAALLTALIAQLPAEIRRVLLEVRASNRAALSLYRKLGFHEDGLRKNYYPVDRGAREDAVLMSRSR</sequence>
<dbReference type="PROSITE" id="PS51186">
    <property type="entry name" value="GNAT"/>
    <property type="match status" value="1"/>
</dbReference>
<organism evidence="6 7">
    <name type="scientific">Microbulbifer marinus</name>
    <dbReference type="NCBI Taxonomy" id="658218"/>
    <lineage>
        <taxon>Bacteria</taxon>
        <taxon>Pseudomonadati</taxon>
        <taxon>Pseudomonadota</taxon>
        <taxon>Gammaproteobacteria</taxon>
        <taxon>Cellvibrionales</taxon>
        <taxon>Microbulbiferaceae</taxon>
        <taxon>Microbulbifer</taxon>
    </lineage>
</organism>
<keyword evidence="4" id="KW-0012">Acyltransferase</keyword>
<evidence type="ECO:0000256" key="3">
    <source>
        <dbReference type="ARBA" id="ARBA00022679"/>
    </source>
</evidence>
<feature type="domain" description="N-acetyltransferase" evidence="5">
    <location>
        <begin position="13"/>
        <end position="158"/>
    </location>
</feature>
<keyword evidence="7" id="KW-1185">Reference proteome</keyword>
<gene>
    <name evidence="6" type="ORF">SAMN05216562_2923</name>
</gene>
<comment type="similarity">
    <text evidence="1">Belongs to the acetyltransferase family. RimI subfamily.</text>
</comment>
<dbReference type="AlphaFoldDB" id="A0A1H4APL3"/>
<dbReference type="STRING" id="658218.SAMN05216562_2923"/>
<dbReference type="Proteomes" id="UP000198658">
    <property type="component" value="Unassembled WGS sequence"/>
</dbReference>
<reference evidence="7" key="1">
    <citation type="submission" date="2016-10" db="EMBL/GenBank/DDBJ databases">
        <authorList>
            <person name="Varghese N."/>
            <person name="Submissions S."/>
        </authorList>
    </citation>
    <scope>NUCLEOTIDE SEQUENCE [LARGE SCALE GENOMIC DNA]</scope>
    <source>
        <strain evidence="7">CGMCC 1.10657</strain>
    </source>
</reference>
<dbReference type="Gene3D" id="3.40.630.30">
    <property type="match status" value="1"/>
</dbReference>
<dbReference type="InterPro" id="IPR050680">
    <property type="entry name" value="YpeA/RimI_acetyltransf"/>
</dbReference>
<evidence type="ECO:0000313" key="7">
    <source>
        <dbReference type="Proteomes" id="UP000198658"/>
    </source>
</evidence>
<dbReference type="CDD" id="cd04301">
    <property type="entry name" value="NAT_SF"/>
    <property type="match status" value="1"/>
</dbReference>
<evidence type="ECO:0000256" key="1">
    <source>
        <dbReference type="ARBA" id="ARBA00005395"/>
    </source>
</evidence>
<evidence type="ECO:0000259" key="5">
    <source>
        <dbReference type="PROSITE" id="PS51186"/>
    </source>
</evidence>
<keyword evidence="3 6" id="KW-0808">Transferase</keyword>
<dbReference type="OrthoDB" id="9796919at2"/>
<keyword evidence="2" id="KW-0963">Cytoplasm</keyword>
<evidence type="ECO:0000256" key="2">
    <source>
        <dbReference type="ARBA" id="ARBA00022490"/>
    </source>
</evidence>
<dbReference type="PANTHER" id="PTHR43420">
    <property type="entry name" value="ACETYLTRANSFERASE"/>
    <property type="match status" value="1"/>
</dbReference>
<accession>A0A1H4APL3</accession>
<dbReference type="RefSeq" id="WP_091390098.1">
    <property type="nucleotide sequence ID" value="NZ_FNQO01000003.1"/>
</dbReference>
<dbReference type="SUPFAM" id="SSF55729">
    <property type="entry name" value="Acyl-CoA N-acyltransferases (Nat)"/>
    <property type="match status" value="1"/>
</dbReference>
<dbReference type="InterPro" id="IPR000182">
    <property type="entry name" value="GNAT_dom"/>
</dbReference>
<protein>
    <submittedName>
        <fullName evidence="6">Ribosomal-protein-alanine N-acetyltransferase</fullName>
    </submittedName>
</protein>
<name>A0A1H4APL3_9GAMM</name>
<evidence type="ECO:0000256" key="4">
    <source>
        <dbReference type="ARBA" id="ARBA00023315"/>
    </source>
</evidence>
<dbReference type="NCBIfam" id="TIGR01575">
    <property type="entry name" value="rimI"/>
    <property type="match status" value="1"/>
</dbReference>
<evidence type="ECO:0000313" key="6">
    <source>
        <dbReference type="EMBL" id="SEA37846.1"/>
    </source>
</evidence>
<dbReference type="GO" id="GO:0008080">
    <property type="term" value="F:N-acetyltransferase activity"/>
    <property type="evidence" value="ECO:0007669"/>
    <property type="project" value="InterPro"/>
</dbReference>
<dbReference type="EMBL" id="FNQO01000003">
    <property type="protein sequence ID" value="SEA37846.1"/>
    <property type="molecule type" value="Genomic_DNA"/>
</dbReference>
<dbReference type="Pfam" id="PF00583">
    <property type="entry name" value="Acetyltransf_1"/>
    <property type="match status" value="1"/>
</dbReference>
<dbReference type="InterPro" id="IPR006464">
    <property type="entry name" value="AcTrfase_RimI/Ard1"/>
</dbReference>
<dbReference type="InterPro" id="IPR016181">
    <property type="entry name" value="Acyl_CoA_acyltransferase"/>
</dbReference>
<proteinExistence type="inferred from homology"/>